<dbReference type="PROSITE" id="PS50835">
    <property type="entry name" value="IG_LIKE"/>
    <property type="match status" value="1"/>
</dbReference>
<keyword evidence="3" id="KW-1185">Reference proteome</keyword>
<dbReference type="SUPFAM" id="SSF48726">
    <property type="entry name" value="Immunoglobulin"/>
    <property type="match status" value="1"/>
</dbReference>
<reference evidence="2" key="1">
    <citation type="journal article" date="2021" name="Cell">
        <title>Tracing the genetic footprints of vertebrate landing in non-teleost ray-finned fishes.</title>
        <authorList>
            <person name="Bi X."/>
            <person name="Wang K."/>
            <person name="Yang L."/>
            <person name="Pan H."/>
            <person name="Jiang H."/>
            <person name="Wei Q."/>
            <person name="Fang M."/>
            <person name="Yu H."/>
            <person name="Zhu C."/>
            <person name="Cai Y."/>
            <person name="He Y."/>
            <person name="Gan X."/>
            <person name="Zeng H."/>
            <person name="Yu D."/>
            <person name="Zhu Y."/>
            <person name="Jiang H."/>
            <person name="Qiu Q."/>
            <person name="Yang H."/>
            <person name="Zhang Y.E."/>
            <person name="Wang W."/>
            <person name="Zhu M."/>
            <person name="He S."/>
            <person name="Zhang G."/>
        </authorList>
    </citation>
    <scope>NUCLEOTIDE SEQUENCE</scope>
    <source>
        <strain evidence="2">Pddl_001</strain>
    </source>
</reference>
<dbReference type="Proteomes" id="UP001166093">
    <property type="component" value="Unassembled WGS sequence"/>
</dbReference>
<organism evidence="2 3">
    <name type="scientific">Polyodon spathula</name>
    <name type="common">North American paddlefish</name>
    <name type="synonym">Squalus spathula</name>
    <dbReference type="NCBI Taxonomy" id="7913"/>
    <lineage>
        <taxon>Eukaryota</taxon>
        <taxon>Metazoa</taxon>
        <taxon>Chordata</taxon>
        <taxon>Craniata</taxon>
        <taxon>Vertebrata</taxon>
        <taxon>Euteleostomi</taxon>
        <taxon>Actinopterygii</taxon>
        <taxon>Chondrostei</taxon>
        <taxon>Acipenseriformes</taxon>
        <taxon>Polyodontidae</taxon>
        <taxon>Polyodon</taxon>
    </lineage>
</organism>
<feature type="domain" description="Ig-like" evidence="1">
    <location>
        <begin position="1"/>
        <end position="97"/>
    </location>
</feature>
<proteinExistence type="predicted"/>
<gene>
    <name evidence="2" type="primary">Igdcc4</name>
    <name evidence="2" type="ORF">GTO93_0003533</name>
</gene>
<dbReference type="InterPro" id="IPR013783">
    <property type="entry name" value="Ig-like_fold"/>
</dbReference>
<dbReference type="EMBL" id="JAAWVQ010029993">
    <property type="protein sequence ID" value="MBN3273328.1"/>
    <property type="molecule type" value="Genomic_DNA"/>
</dbReference>
<dbReference type="Gene3D" id="2.60.40.10">
    <property type="entry name" value="Immunoglobulins"/>
    <property type="match status" value="1"/>
</dbReference>
<sequence>ELSCSAGPVHVVLEPAQELMLDCNLPAVEQPVHISWEKDGVPVVSNGILQVLPNGSLSVLQVVHEGRVQERRSSAEGSYSCTVSSSFGAIASRTAVIRDASK</sequence>
<evidence type="ECO:0000313" key="2">
    <source>
        <dbReference type="EMBL" id="MBN3273328.1"/>
    </source>
</evidence>
<evidence type="ECO:0000259" key="1">
    <source>
        <dbReference type="PROSITE" id="PS50835"/>
    </source>
</evidence>
<dbReference type="InterPro" id="IPR036179">
    <property type="entry name" value="Ig-like_dom_sf"/>
</dbReference>
<accession>A0ABS2XGZ9</accession>
<feature type="non-terminal residue" evidence="2">
    <location>
        <position position="1"/>
    </location>
</feature>
<protein>
    <submittedName>
        <fullName evidence="2">IGDC4 protein</fullName>
    </submittedName>
</protein>
<dbReference type="InterPro" id="IPR007110">
    <property type="entry name" value="Ig-like_dom"/>
</dbReference>
<evidence type="ECO:0000313" key="3">
    <source>
        <dbReference type="Proteomes" id="UP001166093"/>
    </source>
</evidence>
<comment type="caution">
    <text evidence="2">The sequence shown here is derived from an EMBL/GenBank/DDBJ whole genome shotgun (WGS) entry which is preliminary data.</text>
</comment>
<name>A0ABS2XGZ9_POLSP</name>
<feature type="non-terminal residue" evidence="2">
    <location>
        <position position="102"/>
    </location>
</feature>